<comment type="subcellular location">
    <subcellularLocation>
        <location evidence="1">Nucleus</location>
    </subcellularLocation>
</comment>
<accession>A0A7G2EK90</accession>
<dbReference type="InterPro" id="IPR051579">
    <property type="entry name" value="DDR_Transcriptional_Reg"/>
</dbReference>
<dbReference type="Gene3D" id="3.40.50.10190">
    <property type="entry name" value="BRCT domain"/>
    <property type="match status" value="2"/>
</dbReference>
<feature type="region of interest" description="Disordered" evidence="4">
    <location>
        <begin position="692"/>
        <end position="750"/>
    </location>
</feature>
<dbReference type="PROSITE" id="PS50846">
    <property type="entry name" value="HMA_2"/>
    <property type="match status" value="1"/>
</dbReference>
<sequence>MCRSTYHSSHSRRWYQHRDSSKCRYRPECNYGGQRKRVLGFQLGLIRPGKTFVKVVIEVGKEVILNIRTTPKDARFPKTYKNKPPTSYLVFQPKRSQHYPDFWKINWSSTRHHPTLAAETVLGQEILKQQILNRLRYLTFNADGEATNINVVPRLYIVIPPNVDIDLSVTTVDKENVYCDMSGGGINIVIPPNVDIDLSVTTVDKENASGDNGEIVGETQPIDSNPPSSSDSGEDKDSLLGDCDTQPVDDNALINDQYMETQVMDTECDNEEFLLCNETQAVDLGFETGEEVLVEGKQLLEASDGLATQVLDLCDDEVVVDSDDDVTDVLEGNSDLSDSDDSGSKAETVLSSEENRQDANEKVKSAVVFDAWSNEHGVSEDGDLNLIRFASVRSAAFRASAVAARVANQKSANTDCSTLINCHSSGKGTTHNSGLENSVGEVGNQQSLTSLFVEEKKDLRTGKKTARKLFVEDFPEEKFHSTDCNVDLGNLSYIGSQEPGEESQASALNLVDKLISECRLEFDFEVQADYGRKTEDKSKFVQIFKGPQELAKKVSYKSGAVGNNIFDWDDNREDEGGGDIYRRRKDEFFGVASKRREFSSLPREQKRELIPVAVDKRWARSDSKLLKHSVTRSRKNIQGAKKNLGKELDEVREAAVLGNDTQVAAEAIDDLCSGDRGKFDGEASCLTGKKLSPEEERGFSPGGVVTRQSKGTKRIQAMSKDELLKKRMKKASPSPAKACRTNIEGSSNGDQLNKEGPCCWKSRKVQTASRETKKNLVDEFDEVSQESNTEMFDRHEEAEAGPDTQMAAEVMNALHSGDGREIDPEPNNLIGKKLLLEGGISRCGVVTRKSKRIKGIQAVDNDVESLKPKNKKARSILAKSFEKNMDRYSKNDKVDTPDEAVASTTEKRQGELSNKHCMSKLLKQSHRGEAEVLNYPKRRRSARISQDQVNEAGRSSDPAFDTPAKSKTPSTNVSPICMGDEYHRLSCKDSFTSHTTREFRSLTVPVAEPISETKSTRKRRDLGSICVLFSQHLDEDVTKHQKKILARFDISEASSMKEATHFIADNFTRTRNMLEAIASGKPVVTTQWLESIDQVNIYVDEDMYILRDSKKEKEFCFNMGVSLARARQFPLLQGRRVFITPNTKPALNTITTLVKAVHGLPVERLGRSSLSEDKVPENLLVLSCEEDRAICIPFLERGAEVYSSELLLNGIVTQRLEYERYRLFTDHVRRTRSTIWIKDGKGKFQRRSGHKLQSELHKLIVVDSTMTKDKKKKDNVRYIDVEFNVSMHCNDCERKIARVISKFKGVETFVTDMINHKVVVRGKIDPNKLLKKLKKKTGKRVKIVVKEEKGEESSKENENVLEIDMESICLGDQSMFGFCDWEMEKFMVFSDENVKAICSIS</sequence>
<evidence type="ECO:0000313" key="7">
    <source>
        <dbReference type="EMBL" id="CAD5323742.1"/>
    </source>
</evidence>
<feature type="region of interest" description="Disordered" evidence="4">
    <location>
        <begin position="328"/>
        <end position="358"/>
    </location>
</feature>
<dbReference type="GO" id="GO:0046872">
    <property type="term" value="F:metal ion binding"/>
    <property type="evidence" value="ECO:0007669"/>
    <property type="project" value="InterPro"/>
</dbReference>
<dbReference type="SUPFAM" id="SSF52113">
    <property type="entry name" value="BRCT domain"/>
    <property type="match status" value="1"/>
</dbReference>
<protein>
    <submittedName>
        <fullName evidence="7">(thale cress) hypothetical protein</fullName>
    </submittedName>
</protein>
<proteinExistence type="predicted"/>
<evidence type="ECO:0000256" key="2">
    <source>
        <dbReference type="ARBA" id="ARBA00022763"/>
    </source>
</evidence>
<dbReference type="Pfam" id="PF00403">
    <property type="entry name" value="HMA"/>
    <property type="match status" value="1"/>
</dbReference>
<evidence type="ECO:0000256" key="1">
    <source>
        <dbReference type="ARBA" id="ARBA00004123"/>
    </source>
</evidence>
<dbReference type="PANTHER" id="PTHR23196:SF1">
    <property type="entry name" value="PAX-INTERACTING PROTEIN 1"/>
    <property type="match status" value="1"/>
</dbReference>
<keyword evidence="3" id="KW-0539">Nucleus</keyword>
<keyword evidence="2" id="KW-0227">DNA damage</keyword>
<evidence type="ECO:0000256" key="3">
    <source>
        <dbReference type="ARBA" id="ARBA00023242"/>
    </source>
</evidence>
<dbReference type="Gene3D" id="3.30.70.100">
    <property type="match status" value="1"/>
</dbReference>
<evidence type="ECO:0000259" key="6">
    <source>
        <dbReference type="PROSITE" id="PS50846"/>
    </source>
</evidence>
<dbReference type="InterPro" id="IPR036163">
    <property type="entry name" value="HMA_dom_sf"/>
</dbReference>
<evidence type="ECO:0000313" key="8">
    <source>
        <dbReference type="Proteomes" id="UP000516314"/>
    </source>
</evidence>
<dbReference type="CDD" id="cd00371">
    <property type="entry name" value="HMA"/>
    <property type="match status" value="1"/>
</dbReference>
<dbReference type="CDD" id="cd18432">
    <property type="entry name" value="BRCT_PAXIP1_rpt6_like"/>
    <property type="match status" value="1"/>
</dbReference>
<dbReference type="Pfam" id="PF16770">
    <property type="entry name" value="RTT107_BRCT_5"/>
    <property type="match status" value="1"/>
</dbReference>
<dbReference type="InterPro" id="IPR036420">
    <property type="entry name" value="BRCT_dom_sf"/>
</dbReference>
<feature type="compositionally biased region" description="Basic and acidic residues" evidence="4">
    <location>
        <begin position="905"/>
        <end position="914"/>
    </location>
</feature>
<feature type="domain" description="BRCT" evidence="5">
    <location>
        <begin position="994"/>
        <end position="1106"/>
    </location>
</feature>
<feature type="region of interest" description="Disordered" evidence="4">
    <location>
        <begin position="205"/>
        <end position="247"/>
    </location>
</feature>
<dbReference type="GO" id="GO:0005634">
    <property type="term" value="C:nucleus"/>
    <property type="evidence" value="ECO:0007669"/>
    <property type="project" value="UniProtKB-SubCell"/>
</dbReference>
<evidence type="ECO:0000259" key="5">
    <source>
        <dbReference type="PROSITE" id="PS50172"/>
    </source>
</evidence>
<dbReference type="Proteomes" id="UP000516314">
    <property type="component" value="Chromosome 3"/>
</dbReference>
<dbReference type="InterPro" id="IPR001357">
    <property type="entry name" value="BRCT_dom"/>
</dbReference>
<dbReference type="GO" id="GO:0006974">
    <property type="term" value="P:DNA damage response"/>
    <property type="evidence" value="ECO:0007669"/>
    <property type="project" value="UniProtKB-KW"/>
</dbReference>
<dbReference type="Pfam" id="PF16589">
    <property type="entry name" value="BRCT_2"/>
    <property type="match status" value="1"/>
</dbReference>
<gene>
    <name evidence="7" type="ORF">AT9943_LOCUS11673</name>
</gene>
<dbReference type="CDD" id="cd17744">
    <property type="entry name" value="BRCT_MDC1_rpt1"/>
    <property type="match status" value="1"/>
</dbReference>
<organism evidence="7 8">
    <name type="scientific">Arabidopsis thaliana</name>
    <name type="common">Mouse-ear cress</name>
    <dbReference type="NCBI Taxonomy" id="3702"/>
    <lineage>
        <taxon>Eukaryota</taxon>
        <taxon>Viridiplantae</taxon>
        <taxon>Streptophyta</taxon>
        <taxon>Embryophyta</taxon>
        <taxon>Tracheophyta</taxon>
        <taxon>Spermatophyta</taxon>
        <taxon>Magnoliopsida</taxon>
        <taxon>eudicotyledons</taxon>
        <taxon>Gunneridae</taxon>
        <taxon>Pentapetalae</taxon>
        <taxon>rosids</taxon>
        <taxon>malvids</taxon>
        <taxon>Brassicales</taxon>
        <taxon>Brassicaceae</taxon>
        <taxon>Camelineae</taxon>
        <taxon>Arabidopsis</taxon>
    </lineage>
</organism>
<dbReference type="SUPFAM" id="SSF55008">
    <property type="entry name" value="HMA, heavy metal-associated domain"/>
    <property type="match status" value="1"/>
</dbReference>
<feature type="domain" description="HMA" evidence="6">
    <location>
        <begin position="1278"/>
        <end position="1342"/>
    </location>
</feature>
<dbReference type="EMBL" id="LR881468">
    <property type="protein sequence ID" value="CAD5323742.1"/>
    <property type="molecule type" value="Genomic_DNA"/>
</dbReference>
<feature type="region of interest" description="Disordered" evidence="4">
    <location>
        <begin position="888"/>
        <end position="973"/>
    </location>
</feature>
<dbReference type="PANTHER" id="PTHR23196">
    <property type="entry name" value="PAX TRANSCRIPTION ACTIVATION DOMAIN INTERACTING PROTEIN"/>
    <property type="match status" value="1"/>
</dbReference>
<dbReference type="InterPro" id="IPR006121">
    <property type="entry name" value="HMA_dom"/>
</dbReference>
<dbReference type="PROSITE" id="PS50172">
    <property type="entry name" value="BRCT"/>
    <property type="match status" value="1"/>
</dbReference>
<reference evidence="7 8" key="1">
    <citation type="submission" date="2020-09" db="EMBL/GenBank/DDBJ databases">
        <authorList>
            <person name="Ashkenazy H."/>
        </authorList>
    </citation>
    <scope>NUCLEOTIDE SEQUENCE [LARGE SCALE GENOMIC DNA]</scope>
    <source>
        <strain evidence="8">cv. Cdm-0</strain>
    </source>
</reference>
<name>A0A7G2EK90_ARATH</name>
<evidence type="ECO:0000256" key="4">
    <source>
        <dbReference type="SAM" id="MobiDB-lite"/>
    </source>
</evidence>